<keyword evidence="2" id="KW-0067">ATP-binding</keyword>
<dbReference type="InterPro" id="IPR027417">
    <property type="entry name" value="P-loop_NTPase"/>
</dbReference>
<keyword evidence="3" id="KW-0282">Flagellum</keyword>
<proteinExistence type="predicted"/>
<keyword evidence="3" id="KW-0966">Cell projection</keyword>
<dbReference type="InterPro" id="IPR033875">
    <property type="entry name" value="FlhG"/>
</dbReference>
<dbReference type="CDD" id="cd02038">
    <property type="entry name" value="FlhG-like"/>
    <property type="match status" value="1"/>
</dbReference>
<dbReference type="PIRSF" id="PIRSF003092">
    <property type="entry name" value="MinD"/>
    <property type="match status" value="1"/>
</dbReference>
<gene>
    <name evidence="3" type="ORF">DPF_2048</name>
</gene>
<dbReference type="InterPro" id="IPR033756">
    <property type="entry name" value="YlxH/NBP35"/>
</dbReference>
<comment type="caution">
    <text evidence="3">The sequence shown here is derived from an EMBL/GenBank/DDBJ whole genome shotgun (WGS) entry which is preliminary data.</text>
</comment>
<dbReference type="GO" id="GO:0005829">
    <property type="term" value="C:cytosol"/>
    <property type="evidence" value="ECO:0007669"/>
    <property type="project" value="TreeGrafter"/>
</dbReference>
<protein>
    <submittedName>
        <fullName evidence="3">Flagellar synthesis regulator FleN</fullName>
    </submittedName>
</protein>
<dbReference type="InterPro" id="IPR025501">
    <property type="entry name" value="MinD_FleN"/>
</dbReference>
<dbReference type="GO" id="GO:0009898">
    <property type="term" value="C:cytoplasmic side of plasma membrane"/>
    <property type="evidence" value="ECO:0007669"/>
    <property type="project" value="TreeGrafter"/>
</dbReference>
<reference evidence="4" key="1">
    <citation type="submission" date="2016-06" db="EMBL/GenBank/DDBJ databases">
        <title>Draft genome sequence of Desulfoplanes formicivorans strain Pf12B.</title>
        <authorList>
            <person name="Watanabe M."/>
            <person name="Kojima H."/>
            <person name="Fukui M."/>
        </authorList>
    </citation>
    <scope>NUCLEOTIDE SEQUENCE [LARGE SCALE GENOMIC DNA]</scope>
    <source>
        <strain evidence="4">Pf12B</strain>
    </source>
</reference>
<dbReference type="GO" id="GO:0005524">
    <property type="term" value="F:ATP binding"/>
    <property type="evidence" value="ECO:0007669"/>
    <property type="project" value="UniProtKB-KW"/>
</dbReference>
<keyword evidence="1" id="KW-0547">Nucleotide-binding</keyword>
<evidence type="ECO:0000313" key="4">
    <source>
        <dbReference type="Proteomes" id="UP000095200"/>
    </source>
</evidence>
<dbReference type="RefSeq" id="WP_069859570.1">
    <property type="nucleotide sequence ID" value="NZ_BDFE01000017.1"/>
</dbReference>
<evidence type="ECO:0000256" key="2">
    <source>
        <dbReference type="ARBA" id="ARBA00022840"/>
    </source>
</evidence>
<evidence type="ECO:0000313" key="3">
    <source>
        <dbReference type="EMBL" id="GAU09325.1"/>
    </source>
</evidence>
<dbReference type="SUPFAM" id="SSF52540">
    <property type="entry name" value="P-loop containing nucleoside triphosphate hydrolases"/>
    <property type="match status" value="1"/>
</dbReference>
<keyword evidence="3" id="KW-0969">Cilium</keyword>
<organism evidence="3 4">
    <name type="scientific">Desulfoplanes formicivorans</name>
    <dbReference type="NCBI Taxonomy" id="1592317"/>
    <lineage>
        <taxon>Bacteria</taxon>
        <taxon>Pseudomonadati</taxon>
        <taxon>Thermodesulfobacteriota</taxon>
        <taxon>Desulfovibrionia</taxon>
        <taxon>Desulfovibrionales</taxon>
        <taxon>Desulfoplanaceae</taxon>
        <taxon>Desulfoplanes</taxon>
    </lineage>
</organism>
<dbReference type="GO" id="GO:0051782">
    <property type="term" value="P:negative regulation of cell division"/>
    <property type="evidence" value="ECO:0007669"/>
    <property type="project" value="TreeGrafter"/>
</dbReference>
<dbReference type="PANTHER" id="PTHR43384:SF4">
    <property type="entry name" value="CELLULOSE BIOSYNTHESIS PROTEIN BCSQ-RELATED"/>
    <property type="match status" value="1"/>
</dbReference>
<keyword evidence="4" id="KW-1185">Reference proteome</keyword>
<accession>A0A194AJB0</accession>
<dbReference type="GO" id="GO:0016887">
    <property type="term" value="F:ATP hydrolysis activity"/>
    <property type="evidence" value="ECO:0007669"/>
    <property type="project" value="TreeGrafter"/>
</dbReference>
<dbReference type="InterPro" id="IPR050625">
    <property type="entry name" value="ParA/MinD_ATPase"/>
</dbReference>
<dbReference type="Proteomes" id="UP000095200">
    <property type="component" value="Unassembled WGS sequence"/>
</dbReference>
<dbReference type="STRING" id="1592317.DPF_2048"/>
<dbReference type="OrthoDB" id="9773088at2"/>
<dbReference type="Pfam" id="PF10609">
    <property type="entry name" value="ParA"/>
    <property type="match status" value="1"/>
</dbReference>
<dbReference type="Gene3D" id="3.40.50.300">
    <property type="entry name" value="P-loop containing nucleotide triphosphate hydrolases"/>
    <property type="match status" value="1"/>
</dbReference>
<dbReference type="AlphaFoldDB" id="A0A194AJB0"/>
<sequence length="279" mass="30351">MTATNSTMSIAIVSGKGGVGKTNISLNLGYALSQLGHPTLIMDADLGLANLDVLLGISPEYNIQDVITKDVAPRDVVVAINQQGLDLLPAASGIADLVDLDEDVQSLLLTRLKPLFHAYDYLLLDLGAGINPTVLSFAAMAQERLVVLTPEPTSLTDSYALIKILTTEHGVKNFQVIVNMTDSTQEARQTFDRLFAACHHFLGIKIQYLGLVRHDKAVTESVRKQEPLVKWAHRSPAALNIKTIAESLHKQRSLLAHLIAKSSVLRVPYGAHARSYSQK</sequence>
<dbReference type="PANTHER" id="PTHR43384">
    <property type="entry name" value="SEPTUM SITE-DETERMINING PROTEIN MIND HOMOLOG, CHLOROPLASTIC-RELATED"/>
    <property type="match status" value="1"/>
</dbReference>
<dbReference type="EMBL" id="BDFE01000017">
    <property type="protein sequence ID" value="GAU09325.1"/>
    <property type="molecule type" value="Genomic_DNA"/>
</dbReference>
<evidence type="ECO:0000256" key="1">
    <source>
        <dbReference type="ARBA" id="ARBA00022741"/>
    </source>
</evidence>
<name>A0A194AJB0_9BACT</name>